<dbReference type="InterPro" id="IPR030476">
    <property type="entry name" value="Pentaxin_CS"/>
</dbReference>
<reference evidence="2" key="1">
    <citation type="submission" date="2025-08" db="UniProtKB">
        <authorList>
            <consortium name="RefSeq"/>
        </authorList>
    </citation>
    <scope>IDENTIFICATION</scope>
    <source>
        <tissue evidence="2">Whole body</tissue>
    </source>
</reference>
<accession>A0AAJ7WGR8</accession>
<name>A0AAJ7WGR8_9HYME</name>
<dbReference type="GeneID" id="113465260"/>
<protein>
    <submittedName>
        <fullName evidence="2">Uncharacterized protein LOC113465260</fullName>
    </submittedName>
</protein>
<dbReference type="RefSeq" id="XP_026675612.1">
    <property type="nucleotide sequence ID" value="XM_026819811.1"/>
</dbReference>
<evidence type="ECO:0000313" key="2">
    <source>
        <dbReference type="RefSeq" id="XP_026675612.1"/>
    </source>
</evidence>
<organism evidence="1 2">
    <name type="scientific">Ceratina calcarata</name>
    <dbReference type="NCBI Taxonomy" id="156304"/>
    <lineage>
        <taxon>Eukaryota</taxon>
        <taxon>Metazoa</taxon>
        <taxon>Ecdysozoa</taxon>
        <taxon>Arthropoda</taxon>
        <taxon>Hexapoda</taxon>
        <taxon>Insecta</taxon>
        <taxon>Pterygota</taxon>
        <taxon>Neoptera</taxon>
        <taxon>Endopterygota</taxon>
        <taxon>Hymenoptera</taxon>
        <taxon>Apocrita</taxon>
        <taxon>Aculeata</taxon>
        <taxon>Apoidea</taxon>
        <taxon>Anthophila</taxon>
        <taxon>Apidae</taxon>
        <taxon>Ceratina</taxon>
        <taxon>Zadontomerus</taxon>
    </lineage>
</organism>
<sequence length="153" mass="17323">MSGPGKKMSVSKNVGNDEERCTKCQVIMISRAHHTCVTWNTKRLNRKKLYKHSGSCKDFELVSPSEPEPRSKSMQTLDIGISFGKSVGTQTEVTMPSTSEKTTQTETSFDLNESMSCEELVQILFDKMVQHRLLLTKLNHACNYFAKQNNPFL</sequence>
<dbReference type="KEGG" id="ccal:113465260"/>
<evidence type="ECO:0000313" key="1">
    <source>
        <dbReference type="Proteomes" id="UP000694925"/>
    </source>
</evidence>
<dbReference type="AlphaFoldDB" id="A0AAJ7WGR8"/>
<dbReference type="PROSITE" id="PS00289">
    <property type="entry name" value="PTX_1"/>
    <property type="match status" value="1"/>
</dbReference>
<gene>
    <name evidence="2" type="primary">LOC113465260</name>
</gene>
<dbReference type="Proteomes" id="UP000694925">
    <property type="component" value="Unplaced"/>
</dbReference>
<proteinExistence type="predicted"/>
<keyword evidence="1" id="KW-1185">Reference proteome</keyword>